<dbReference type="InParanoid" id="A0A409WYB0"/>
<keyword evidence="3" id="KW-1185">Reference proteome</keyword>
<comment type="caution">
    <text evidence="2">The sequence shown here is derived from an EMBL/GenBank/DDBJ whole genome shotgun (WGS) entry which is preliminary data.</text>
</comment>
<organism evidence="2 3">
    <name type="scientific">Psilocybe cyanescens</name>
    <dbReference type="NCBI Taxonomy" id="93625"/>
    <lineage>
        <taxon>Eukaryota</taxon>
        <taxon>Fungi</taxon>
        <taxon>Dikarya</taxon>
        <taxon>Basidiomycota</taxon>
        <taxon>Agaricomycotina</taxon>
        <taxon>Agaricomycetes</taxon>
        <taxon>Agaricomycetidae</taxon>
        <taxon>Agaricales</taxon>
        <taxon>Agaricineae</taxon>
        <taxon>Strophariaceae</taxon>
        <taxon>Psilocybe</taxon>
    </lineage>
</organism>
<feature type="region of interest" description="Disordered" evidence="1">
    <location>
        <begin position="1"/>
        <end position="24"/>
    </location>
</feature>
<protein>
    <submittedName>
        <fullName evidence="2">Uncharacterized protein</fullName>
    </submittedName>
</protein>
<accession>A0A409WYB0</accession>
<sequence length="70" mass="7885">MSSKGTKMVAVEGRKPQDMRQTTNLYKPSRLIRWSHKSLNSNVVLAWGPKAPAGHQVDFIPTRRVPGNKE</sequence>
<dbReference type="AlphaFoldDB" id="A0A409WYB0"/>
<dbReference type="Proteomes" id="UP000283269">
    <property type="component" value="Unassembled WGS sequence"/>
</dbReference>
<gene>
    <name evidence="2" type="ORF">CVT25_007004</name>
</gene>
<evidence type="ECO:0000256" key="1">
    <source>
        <dbReference type="SAM" id="MobiDB-lite"/>
    </source>
</evidence>
<evidence type="ECO:0000313" key="3">
    <source>
        <dbReference type="Proteomes" id="UP000283269"/>
    </source>
</evidence>
<evidence type="ECO:0000313" key="2">
    <source>
        <dbReference type="EMBL" id="PPQ83514.1"/>
    </source>
</evidence>
<reference evidence="2 3" key="1">
    <citation type="journal article" date="2018" name="Evol. Lett.">
        <title>Horizontal gene cluster transfer increased hallucinogenic mushroom diversity.</title>
        <authorList>
            <person name="Reynolds H.T."/>
            <person name="Vijayakumar V."/>
            <person name="Gluck-Thaler E."/>
            <person name="Korotkin H.B."/>
            <person name="Matheny P.B."/>
            <person name="Slot J.C."/>
        </authorList>
    </citation>
    <scope>NUCLEOTIDE SEQUENCE [LARGE SCALE GENOMIC DNA]</scope>
    <source>
        <strain evidence="2 3">2631</strain>
    </source>
</reference>
<name>A0A409WYB0_PSICY</name>
<dbReference type="EMBL" id="NHYD01003013">
    <property type="protein sequence ID" value="PPQ83514.1"/>
    <property type="molecule type" value="Genomic_DNA"/>
</dbReference>
<proteinExistence type="predicted"/>